<name>X0THP2_9ZZZZ</name>
<organism evidence="1">
    <name type="scientific">marine sediment metagenome</name>
    <dbReference type="NCBI Taxonomy" id="412755"/>
    <lineage>
        <taxon>unclassified sequences</taxon>
        <taxon>metagenomes</taxon>
        <taxon>ecological metagenomes</taxon>
    </lineage>
</organism>
<dbReference type="EMBL" id="BARS01015669">
    <property type="protein sequence ID" value="GAF93048.1"/>
    <property type="molecule type" value="Genomic_DNA"/>
</dbReference>
<accession>X0THP2</accession>
<protein>
    <submittedName>
        <fullName evidence="1">Uncharacterized protein</fullName>
    </submittedName>
</protein>
<dbReference type="AlphaFoldDB" id="X0THP2"/>
<comment type="caution">
    <text evidence="1">The sequence shown here is derived from an EMBL/GenBank/DDBJ whole genome shotgun (WGS) entry which is preliminary data.</text>
</comment>
<proteinExistence type="predicted"/>
<evidence type="ECO:0000313" key="1">
    <source>
        <dbReference type="EMBL" id="GAF93048.1"/>
    </source>
</evidence>
<reference evidence="1" key="1">
    <citation type="journal article" date="2014" name="Front. Microbiol.">
        <title>High frequency of phylogenetically diverse reductive dehalogenase-homologous genes in deep subseafloor sedimentary metagenomes.</title>
        <authorList>
            <person name="Kawai M."/>
            <person name="Futagami T."/>
            <person name="Toyoda A."/>
            <person name="Takaki Y."/>
            <person name="Nishi S."/>
            <person name="Hori S."/>
            <person name="Arai W."/>
            <person name="Tsubouchi T."/>
            <person name="Morono Y."/>
            <person name="Uchiyama I."/>
            <person name="Ito T."/>
            <person name="Fujiyama A."/>
            <person name="Inagaki F."/>
            <person name="Takami H."/>
        </authorList>
    </citation>
    <scope>NUCLEOTIDE SEQUENCE</scope>
    <source>
        <strain evidence="1">Expedition CK06-06</strain>
    </source>
</reference>
<sequence>MKVDRYLYGSSNIAQLKSRKQGLRSPADVAAEAAAPYEMVSDIADTTVDTLQFFNEKRIKEENRQDATQLATRTALAKSALTKNAEQAKLENWSQEEFNTGVDEIVKNYASDTSMYTDRNRDDIANTLGTNSQIWLAEAETQGMAIKSKQVAQDWAVGLDAAAQAKEYDTVKFMADMGFEAGIIDQIKKDEILRNVAGSETADALMVDYTAAVEAGKVDEFMS</sequence>
<gene>
    <name evidence="1" type="ORF">S01H1_25890</name>
</gene>
<feature type="non-terminal residue" evidence="1">
    <location>
        <position position="223"/>
    </location>
</feature>